<dbReference type="PANTHER" id="PTHR11475:SF4">
    <property type="entry name" value="CHORION PEROXIDASE"/>
    <property type="match status" value="1"/>
</dbReference>
<dbReference type="AlphaFoldDB" id="A0A6J8BRB8"/>
<dbReference type="InterPro" id="IPR010255">
    <property type="entry name" value="Haem_peroxidase_sf"/>
</dbReference>
<dbReference type="Gene3D" id="1.10.640.10">
    <property type="entry name" value="Haem peroxidase domain superfamily, animal type"/>
    <property type="match status" value="1"/>
</dbReference>
<keyword evidence="3" id="KW-0325">Glycoprotein</keyword>
<dbReference type="Proteomes" id="UP000507470">
    <property type="component" value="Unassembled WGS sequence"/>
</dbReference>
<dbReference type="PANTHER" id="PTHR11475">
    <property type="entry name" value="OXIDASE/PEROXIDASE"/>
    <property type="match status" value="1"/>
</dbReference>
<evidence type="ECO:0000313" key="6">
    <source>
        <dbReference type="Proteomes" id="UP000507470"/>
    </source>
</evidence>
<dbReference type="InterPro" id="IPR037120">
    <property type="entry name" value="Haem_peroxidase_sf_animal"/>
</dbReference>
<feature type="chain" id="PRO_5026856345" evidence="4">
    <location>
        <begin position="24"/>
        <end position="333"/>
    </location>
</feature>
<keyword evidence="6" id="KW-1185">Reference proteome</keyword>
<keyword evidence="5" id="KW-0575">Peroxidase</keyword>
<dbReference type="EC" id="1.11.1.7" evidence="5"/>
<dbReference type="OrthoDB" id="823504at2759"/>
<dbReference type="Pfam" id="PF03098">
    <property type="entry name" value="An_peroxidase"/>
    <property type="match status" value="2"/>
</dbReference>
<dbReference type="InterPro" id="IPR019791">
    <property type="entry name" value="Haem_peroxidase_animal"/>
</dbReference>
<keyword evidence="5" id="KW-0560">Oxidoreductase</keyword>
<evidence type="ECO:0000256" key="4">
    <source>
        <dbReference type="SAM" id="SignalP"/>
    </source>
</evidence>
<dbReference type="SUPFAM" id="SSF48113">
    <property type="entry name" value="Heme-dependent peroxidases"/>
    <property type="match status" value="1"/>
</dbReference>
<dbReference type="PROSITE" id="PS50292">
    <property type="entry name" value="PEROXIDASE_3"/>
    <property type="match status" value="1"/>
</dbReference>
<dbReference type="PRINTS" id="PR00457">
    <property type="entry name" value="ANPEROXIDASE"/>
</dbReference>
<accession>A0A6J8BRB8</accession>
<dbReference type="GO" id="GO:0020037">
    <property type="term" value="F:heme binding"/>
    <property type="evidence" value="ECO:0007669"/>
    <property type="project" value="InterPro"/>
</dbReference>
<dbReference type="GO" id="GO:0140825">
    <property type="term" value="F:lactoperoxidase activity"/>
    <property type="evidence" value="ECO:0007669"/>
    <property type="project" value="UniProtKB-EC"/>
</dbReference>
<sequence>MMVEDVKCLSVLLLLLLCQHGNTQLIVKTLVNEAVTSAANSIPKTTNQRAPHRSGPQSARSSIDLLNLFIYGQCGHLQYNQQLFYDLVEKAVESFCDQRENNSCDKDAPYRTIDGTCNNLENKLKGAAFTPQSRFLEPTYGDPYNMGSVPRIKGKNGDELKSPREISNAVLNSKQSAPQSNRLTVALTHLGQFVDHDIVATPIFTESDGTSISCCNGNTPVNRDECFSISSPKDDFKFTCMHFVRSLPASSPGCYPGELAVGDNDLLRNTSPGAPEECKRKCFIAGDKRHSEVPLLAMFHIIFVREHNRIAKELSDLNTEWNDEKLFQETRKI</sequence>
<proteinExistence type="predicted"/>
<evidence type="ECO:0000256" key="2">
    <source>
        <dbReference type="ARBA" id="ARBA00022525"/>
    </source>
</evidence>
<protein>
    <submittedName>
        <fullName evidence="5">PXDN</fullName>
        <ecNumber evidence="5">1.11.1.7</ecNumber>
    </submittedName>
</protein>
<evidence type="ECO:0000256" key="3">
    <source>
        <dbReference type="ARBA" id="ARBA00023180"/>
    </source>
</evidence>
<feature type="signal peptide" evidence="4">
    <location>
        <begin position="1"/>
        <end position="23"/>
    </location>
</feature>
<comment type="subcellular location">
    <subcellularLocation>
        <location evidence="1">Secreted</location>
    </subcellularLocation>
</comment>
<keyword evidence="2" id="KW-0964">Secreted</keyword>
<reference evidence="5 6" key="1">
    <citation type="submission" date="2020-06" db="EMBL/GenBank/DDBJ databases">
        <authorList>
            <person name="Li R."/>
            <person name="Bekaert M."/>
        </authorList>
    </citation>
    <scope>NUCLEOTIDE SEQUENCE [LARGE SCALE GENOMIC DNA]</scope>
    <source>
        <strain evidence="6">wild</strain>
    </source>
</reference>
<gene>
    <name evidence="5" type="ORF">MCOR_21924</name>
</gene>
<evidence type="ECO:0000256" key="1">
    <source>
        <dbReference type="ARBA" id="ARBA00004613"/>
    </source>
</evidence>
<dbReference type="GO" id="GO:0006979">
    <property type="term" value="P:response to oxidative stress"/>
    <property type="evidence" value="ECO:0007669"/>
    <property type="project" value="InterPro"/>
</dbReference>
<name>A0A6J8BRB8_MYTCO</name>
<keyword evidence="4" id="KW-0732">Signal</keyword>
<dbReference type="EMBL" id="CACVKT020003883">
    <property type="protein sequence ID" value="CAC5386495.1"/>
    <property type="molecule type" value="Genomic_DNA"/>
</dbReference>
<organism evidence="5 6">
    <name type="scientific">Mytilus coruscus</name>
    <name type="common">Sea mussel</name>
    <dbReference type="NCBI Taxonomy" id="42192"/>
    <lineage>
        <taxon>Eukaryota</taxon>
        <taxon>Metazoa</taxon>
        <taxon>Spiralia</taxon>
        <taxon>Lophotrochozoa</taxon>
        <taxon>Mollusca</taxon>
        <taxon>Bivalvia</taxon>
        <taxon>Autobranchia</taxon>
        <taxon>Pteriomorphia</taxon>
        <taxon>Mytilida</taxon>
        <taxon>Mytiloidea</taxon>
        <taxon>Mytilidae</taxon>
        <taxon>Mytilinae</taxon>
        <taxon>Mytilus</taxon>
    </lineage>
</organism>
<evidence type="ECO:0000313" key="5">
    <source>
        <dbReference type="EMBL" id="CAC5386495.1"/>
    </source>
</evidence>